<evidence type="ECO:0000313" key="8">
    <source>
        <dbReference type="EMBL" id="PWA99249.1"/>
    </source>
</evidence>
<evidence type="ECO:0000259" key="6">
    <source>
        <dbReference type="Pfam" id="PF06544"/>
    </source>
</evidence>
<proteinExistence type="predicted"/>
<comment type="caution">
    <text evidence="8">The sequence shown here is derived from an EMBL/GenBank/DDBJ whole genome shotgun (WGS) entry which is preliminary data.</text>
</comment>
<dbReference type="GO" id="GO:0000398">
    <property type="term" value="P:mRNA splicing, via spliceosome"/>
    <property type="evidence" value="ECO:0007669"/>
    <property type="project" value="InterPro"/>
</dbReference>
<feature type="domain" description="Small nuclear ribonucleoprotein Prp3 C-terminal" evidence="6">
    <location>
        <begin position="382"/>
        <end position="429"/>
    </location>
</feature>
<dbReference type="PANTHER" id="PTHR14212:SF0">
    <property type="entry name" value="U4_U6 SMALL NUCLEAR RIBONUCLEOPROTEIN PRP3"/>
    <property type="match status" value="1"/>
</dbReference>
<dbReference type="OrthoDB" id="10264544at2759"/>
<feature type="compositionally biased region" description="Pro residues" evidence="5">
    <location>
        <begin position="261"/>
        <end position="274"/>
    </location>
</feature>
<evidence type="ECO:0000256" key="3">
    <source>
        <dbReference type="ARBA" id="ARBA00023187"/>
    </source>
</evidence>
<keyword evidence="9" id="KW-1185">Reference proteome</keyword>
<feature type="region of interest" description="Disordered" evidence="5">
    <location>
        <begin position="259"/>
        <end position="297"/>
    </location>
</feature>
<dbReference type="InterPro" id="IPR013881">
    <property type="entry name" value="Pre-mRNA_splic_Prp3_dom"/>
</dbReference>
<dbReference type="InterPro" id="IPR010541">
    <property type="entry name" value="Prp3_C"/>
</dbReference>
<organism evidence="8 9">
    <name type="scientific">Artemisia annua</name>
    <name type="common">Sweet wormwood</name>
    <dbReference type="NCBI Taxonomy" id="35608"/>
    <lineage>
        <taxon>Eukaryota</taxon>
        <taxon>Viridiplantae</taxon>
        <taxon>Streptophyta</taxon>
        <taxon>Embryophyta</taxon>
        <taxon>Tracheophyta</taxon>
        <taxon>Spermatophyta</taxon>
        <taxon>Magnoliopsida</taxon>
        <taxon>eudicotyledons</taxon>
        <taxon>Gunneridae</taxon>
        <taxon>Pentapetalae</taxon>
        <taxon>asterids</taxon>
        <taxon>campanulids</taxon>
        <taxon>Asterales</taxon>
        <taxon>Asteraceae</taxon>
        <taxon>Asteroideae</taxon>
        <taxon>Anthemideae</taxon>
        <taxon>Artemisiinae</taxon>
        <taxon>Artemisia</taxon>
    </lineage>
</organism>
<evidence type="ECO:0000256" key="2">
    <source>
        <dbReference type="ARBA" id="ARBA00022664"/>
    </source>
</evidence>
<evidence type="ECO:0000259" key="7">
    <source>
        <dbReference type="Pfam" id="PF08572"/>
    </source>
</evidence>
<reference evidence="8 9" key="1">
    <citation type="journal article" date="2018" name="Mol. Plant">
        <title>The genome of Artemisia annua provides insight into the evolution of Asteraceae family and artemisinin biosynthesis.</title>
        <authorList>
            <person name="Shen Q."/>
            <person name="Zhang L."/>
            <person name="Liao Z."/>
            <person name="Wang S."/>
            <person name="Yan T."/>
            <person name="Shi P."/>
            <person name="Liu M."/>
            <person name="Fu X."/>
            <person name="Pan Q."/>
            <person name="Wang Y."/>
            <person name="Lv Z."/>
            <person name="Lu X."/>
            <person name="Zhang F."/>
            <person name="Jiang W."/>
            <person name="Ma Y."/>
            <person name="Chen M."/>
            <person name="Hao X."/>
            <person name="Li L."/>
            <person name="Tang Y."/>
            <person name="Lv G."/>
            <person name="Zhou Y."/>
            <person name="Sun X."/>
            <person name="Brodelius P.E."/>
            <person name="Rose J.K.C."/>
            <person name="Tang K."/>
        </authorList>
    </citation>
    <scope>NUCLEOTIDE SEQUENCE [LARGE SCALE GENOMIC DNA]</scope>
    <source>
        <strain evidence="9">cv. Huhao1</strain>
        <tissue evidence="8">Leaf</tissue>
    </source>
</reference>
<name>A0A2U1QML0_ARTAN</name>
<dbReference type="Proteomes" id="UP000245207">
    <property type="component" value="Unassembled WGS sequence"/>
</dbReference>
<evidence type="ECO:0000256" key="5">
    <source>
        <dbReference type="SAM" id="MobiDB-lite"/>
    </source>
</evidence>
<gene>
    <name evidence="8" type="ORF">CTI12_AA003590</name>
</gene>
<keyword evidence="2" id="KW-0507">mRNA processing</keyword>
<evidence type="ECO:0008006" key="10">
    <source>
        <dbReference type="Google" id="ProtNLM"/>
    </source>
</evidence>
<accession>A0A2U1QML0</accession>
<dbReference type="Pfam" id="PF06544">
    <property type="entry name" value="Prp3_C"/>
    <property type="match status" value="1"/>
</dbReference>
<evidence type="ECO:0000313" key="9">
    <source>
        <dbReference type="Proteomes" id="UP000245207"/>
    </source>
</evidence>
<dbReference type="PANTHER" id="PTHR14212">
    <property type="entry name" value="U4/U6-ASSOCIATED RNA SPLICING FACTOR-RELATED"/>
    <property type="match status" value="1"/>
</dbReference>
<evidence type="ECO:0000256" key="1">
    <source>
        <dbReference type="ARBA" id="ARBA00004123"/>
    </source>
</evidence>
<dbReference type="GO" id="GO:0046540">
    <property type="term" value="C:U4/U6 x U5 tri-snRNP complex"/>
    <property type="evidence" value="ECO:0007669"/>
    <property type="project" value="InterPro"/>
</dbReference>
<protein>
    <recommendedName>
        <fullName evidence="10">Pre-mRNA-splicing factor 3</fullName>
    </recommendedName>
</protein>
<dbReference type="AlphaFoldDB" id="A0A2U1QML0"/>
<dbReference type="EMBL" id="PKPP01000028">
    <property type="protein sequence ID" value="PWA99249.1"/>
    <property type="molecule type" value="Genomic_DNA"/>
</dbReference>
<keyword evidence="4" id="KW-0539">Nucleus</keyword>
<dbReference type="STRING" id="35608.A0A2U1QML0"/>
<keyword evidence="3" id="KW-0508">mRNA splicing</keyword>
<dbReference type="InterPro" id="IPR027104">
    <property type="entry name" value="Prp3"/>
</dbReference>
<evidence type="ECO:0000256" key="4">
    <source>
        <dbReference type="ARBA" id="ARBA00023242"/>
    </source>
</evidence>
<feature type="domain" description="Pre-mRNA-splicing factor 3" evidence="7">
    <location>
        <begin position="129"/>
        <end position="358"/>
    </location>
</feature>
<dbReference type="Pfam" id="PF08572">
    <property type="entry name" value="PRP3"/>
    <property type="match status" value="1"/>
</dbReference>
<comment type="subcellular location">
    <subcellularLocation>
        <location evidence="1">Nucleus</location>
    </subcellularLocation>
</comment>
<sequence length="487" mass="54987">MSAAKRPRSRWDEETPHHLSKVSLIGSISLDALSKEKANLLKQKELVAERMKKFSLLNKGVSEVIIQPKPAKAPVLRLDALGREVDEHGNVVNIPKLNNLSTLKVNINKQKQDAFQILKPELQVDPDKNPHFDPRIGIDKVKLLRPKKTTIQFVEEGKWSKEAESVKLKNQFGEAQAREFKAKQAQLAKAKAEPHINPNLIEVAERIITKEKPKDPIPDVEWWDVPLLVSGTYGNITESGLAEEILNKEKITLYVEHPRPIEPPAEPSPPPPQPLKLTQKERKKLRTQRRNANEKKRQEMIRQGLVEPPKPKVKMSNLMKVLGSEATQDPTRLEMEIRSAAAERNQAHVDRNIARKLTPAERREKKERKLFDDNNTLETIVSVYKMNDLSHPQTRFKVDITAQQNRLSGCAVISEGICVVVVEGGLKMLLARCSLMQELVITGICQLTSQKRFDSGVSLSTAEPLLVHLFGMDLFTLTSKYAISKAI</sequence>